<sequence>MSLLTISLAVSEDKITYQAIENSPNKTILDKIDPELLVIYPAEQERYTITVFTDVFCPYCRKLHQNLNQFTDNGITVRFVPFPLTRDSNPVLESIWCAPKDQQQFLLDVGMLQMKFKAQSCDFPVIDEARKFSKELKVYGTPSIFLEDGRKVSGFMSPAEIIDGLEGRLNFDEWRPAHLRNQ</sequence>
<dbReference type="PROSITE" id="PS00194">
    <property type="entry name" value="THIOREDOXIN_1"/>
    <property type="match status" value="1"/>
</dbReference>
<feature type="domain" description="Thioredoxin-like fold" evidence="3">
    <location>
        <begin position="42"/>
        <end position="162"/>
    </location>
</feature>
<evidence type="ECO:0000313" key="4">
    <source>
        <dbReference type="EMBL" id="GAA5099941.1"/>
    </source>
</evidence>
<dbReference type="InterPro" id="IPR036249">
    <property type="entry name" value="Thioredoxin-like_sf"/>
</dbReference>
<dbReference type="EMBL" id="BAABKE010000004">
    <property type="protein sequence ID" value="GAA5099941.1"/>
    <property type="molecule type" value="Genomic_DNA"/>
</dbReference>
<dbReference type="Proteomes" id="UP001500631">
    <property type="component" value="Unassembled WGS sequence"/>
</dbReference>
<evidence type="ECO:0000313" key="5">
    <source>
        <dbReference type="Proteomes" id="UP001500631"/>
    </source>
</evidence>
<dbReference type="SUPFAM" id="SSF52833">
    <property type="entry name" value="Thioredoxin-like"/>
    <property type="match status" value="1"/>
</dbReference>
<keyword evidence="2" id="KW-0574">Periplasm</keyword>
<organism evidence="4 5">
    <name type="scientific">Wohlfahrtiimonas larvae</name>
    <dbReference type="NCBI Taxonomy" id="1157986"/>
    <lineage>
        <taxon>Bacteria</taxon>
        <taxon>Pseudomonadati</taxon>
        <taxon>Pseudomonadota</taxon>
        <taxon>Gammaproteobacteria</taxon>
        <taxon>Cardiobacteriales</taxon>
        <taxon>Ignatzschineriaceae</taxon>
        <taxon>Wohlfahrtiimonas</taxon>
    </lineage>
</organism>
<keyword evidence="5" id="KW-1185">Reference proteome</keyword>
<comment type="similarity">
    <text evidence="2">Belongs to the thioredoxin family. DsbC subfamily.</text>
</comment>
<proteinExistence type="inferred from homology"/>
<dbReference type="CDD" id="cd03020">
    <property type="entry name" value="DsbA_DsbC_DsbG"/>
    <property type="match status" value="1"/>
</dbReference>
<gene>
    <name evidence="4" type="ORF">GCM10023338_14130</name>
</gene>
<dbReference type="InterPro" id="IPR033954">
    <property type="entry name" value="DiS-bond_Isoase_DsbC/G"/>
</dbReference>
<dbReference type="PANTHER" id="PTHR35272:SF3">
    <property type="entry name" value="THIOL:DISULFIDE INTERCHANGE PROTEIN DSBC"/>
    <property type="match status" value="1"/>
</dbReference>
<keyword evidence="2" id="KW-0732">Signal</keyword>
<comment type="subcellular location">
    <subcellularLocation>
        <location evidence="2">Periplasm</location>
    </subcellularLocation>
</comment>
<comment type="function">
    <text evidence="2">Required for disulfide bond formation in some periplasmic proteins. Acts by transferring its disulfide bond to other proteins and is reduced in the process.</text>
</comment>
<dbReference type="Gene3D" id="3.40.30.10">
    <property type="entry name" value="Glutaredoxin"/>
    <property type="match status" value="1"/>
</dbReference>
<evidence type="ECO:0000256" key="2">
    <source>
        <dbReference type="RuleBase" id="RU364038"/>
    </source>
</evidence>
<evidence type="ECO:0000256" key="1">
    <source>
        <dbReference type="ARBA" id="ARBA00023284"/>
    </source>
</evidence>
<keyword evidence="1 2" id="KW-0676">Redox-active center</keyword>
<dbReference type="InterPro" id="IPR017937">
    <property type="entry name" value="Thioredoxin_CS"/>
</dbReference>
<dbReference type="InterPro" id="IPR012336">
    <property type="entry name" value="Thioredoxin-like_fold"/>
</dbReference>
<name>A0ABP9MSU5_9GAMM</name>
<accession>A0ABP9MSU5</accession>
<comment type="caution">
    <text evidence="4">The sequence shown here is derived from an EMBL/GenBank/DDBJ whole genome shotgun (WGS) entry which is preliminary data.</text>
</comment>
<dbReference type="PANTHER" id="PTHR35272">
    <property type="entry name" value="THIOL:DISULFIDE INTERCHANGE PROTEIN DSBC-RELATED"/>
    <property type="match status" value="1"/>
</dbReference>
<protein>
    <recommendedName>
        <fullName evidence="2">Thiol:disulfide interchange protein</fullName>
    </recommendedName>
</protein>
<dbReference type="Pfam" id="PF13098">
    <property type="entry name" value="Thioredoxin_2"/>
    <property type="match status" value="1"/>
</dbReference>
<evidence type="ECO:0000259" key="3">
    <source>
        <dbReference type="Pfam" id="PF13098"/>
    </source>
</evidence>
<reference evidence="5" key="1">
    <citation type="journal article" date="2019" name="Int. J. Syst. Evol. Microbiol.">
        <title>The Global Catalogue of Microorganisms (GCM) 10K type strain sequencing project: providing services to taxonomists for standard genome sequencing and annotation.</title>
        <authorList>
            <consortium name="The Broad Institute Genomics Platform"/>
            <consortium name="The Broad Institute Genome Sequencing Center for Infectious Disease"/>
            <person name="Wu L."/>
            <person name="Ma J."/>
        </authorList>
    </citation>
    <scope>NUCLEOTIDE SEQUENCE [LARGE SCALE GENOMIC DNA]</scope>
    <source>
        <strain evidence="5">JCM 18424</strain>
    </source>
</reference>
<dbReference type="InterPro" id="IPR051470">
    <property type="entry name" value="Thiol:disulfide_interchange"/>
</dbReference>